<dbReference type="InterPro" id="IPR000182">
    <property type="entry name" value="GNAT_dom"/>
</dbReference>
<dbReference type="Pfam" id="PF00583">
    <property type="entry name" value="Acetyltransf_1"/>
    <property type="match status" value="1"/>
</dbReference>
<keyword evidence="5" id="KW-1185">Reference proteome</keyword>
<dbReference type="CDD" id="cd04301">
    <property type="entry name" value="NAT_SF"/>
    <property type="match status" value="1"/>
</dbReference>
<accession>A0ABT3G111</accession>
<dbReference type="Proteomes" id="UP001165653">
    <property type="component" value="Unassembled WGS sequence"/>
</dbReference>
<sequence length="286" mass="31065">MALELVPATAEEIPTLSRICHEAFSALHDRCGVERDIPDIAVGEMIITPVVKRPDYAGVMAVLDGKIVGSNFLLHADEVAGVGPITVDPGVQSKGIGRALMQWAVDEVRRRGIRQTRLFQEAINTTSLSLYTSLGFDWRDSAALMQAVPAESDDPTIRPITADDLPAIAQLSRETFGFSRENDAAQWIALELPGFIRILDERPVGYLFATLFGHAGAINEVNLFALASHAARHLPPPLARFICPMAIPGLYRFALAAGHRTLKVLSYMSLGDYVAPRGAHFPSIQG</sequence>
<evidence type="ECO:0000256" key="2">
    <source>
        <dbReference type="ARBA" id="ARBA00023315"/>
    </source>
</evidence>
<organism evidence="4 5">
    <name type="scientific">Luteolibacter rhizosphaerae</name>
    <dbReference type="NCBI Taxonomy" id="2989719"/>
    <lineage>
        <taxon>Bacteria</taxon>
        <taxon>Pseudomonadati</taxon>
        <taxon>Verrucomicrobiota</taxon>
        <taxon>Verrucomicrobiia</taxon>
        <taxon>Verrucomicrobiales</taxon>
        <taxon>Verrucomicrobiaceae</taxon>
        <taxon>Luteolibacter</taxon>
    </lineage>
</organism>
<evidence type="ECO:0000313" key="4">
    <source>
        <dbReference type="EMBL" id="MCW1913352.1"/>
    </source>
</evidence>
<dbReference type="PANTHER" id="PTHR43877:SF2">
    <property type="entry name" value="AMINOALKYLPHOSPHONATE N-ACETYLTRANSFERASE-RELATED"/>
    <property type="match status" value="1"/>
</dbReference>
<comment type="caution">
    <text evidence="4">The sequence shown here is derived from an EMBL/GenBank/DDBJ whole genome shotgun (WGS) entry which is preliminary data.</text>
</comment>
<dbReference type="InterPro" id="IPR016181">
    <property type="entry name" value="Acyl_CoA_acyltransferase"/>
</dbReference>
<proteinExistence type="predicted"/>
<dbReference type="EMBL" id="JAPDDR010000003">
    <property type="protein sequence ID" value="MCW1913352.1"/>
    <property type="molecule type" value="Genomic_DNA"/>
</dbReference>
<dbReference type="RefSeq" id="WP_264512717.1">
    <property type="nucleotide sequence ID" value="NZ_JAPDDR010000003.1"/>
</dbReference>
<dbReference type="InterPro" id="IPR050832">
    <property type="entry name" value="Bact_Acetyltransf"/>
</dbReference>
<evidence type="ECO:0000256" key="1">
    <source>
        <dbReference type="ARBA" id="ARBA00022679"/>
    </source>
</evidence>
<dbReference type="PANTHER" id="PTHR43877">
    <property type="entry name" value="AMINOALKYLPHOSPHONATE N-ACETYLTRANSFERASE-RELATED-RELATED"/>
    <property type="match status" value="1"/>
</dbReference>
<dbReference type="SUPFAM" id="SSF55729">
    <property type="entry name" value="Acyl-CoA N-acyltransferases (Nat)"/>
    <property type="match status" value="2"/>
</dbReference>
<evidence type="ECO:0000313" key="5">
    <source>
        <dbReference type="Proteomes" id="UP001165653"/>
    </source>
</evidence>
<keyword evidence="1" id="KW-0808">Transferase</keyword>
<protein>
    <submittedName>
        <fullName evidence="4">GNAT family N-acetyltransferase</fullName>
    </submittedName>
</protein>
<gene>
    <name evidence="4" type="ORF">OJ996_07200</name>
</gene>
<keyword evidence="2" id="KW-0012">Acyltransferase</keyword>
<reference evidence="4" key="1">
    <citation type="submission" date="2022-10" db="EMBL/GenBank/DDBJ databases">
        <title>Luteolibacter sp. GHJ8, whole genome shotgun sequencing project.</title>
        <authorList>
            <person name="Zhao G."/>
            <person name="Shen L."/>
        </authorList>
    </citation>
    <scope>NUCLEOTIDE SEQUENCE</scope>
    <source>
        <strain evidence="4">GHJ8</strain>
    </source>
</reference>
<dbReference type="Gene3D" id="3.40.630.30">
    <property type="match status" value="2"/>
</dbReference>
<feature type="domain" description="N-acetyltransferase" evidence="3">
    <location>
        <begin position="3"/>
        <end position="155"/>
    </location>
</feature>
<evidence type="ECO:0000259" key="3">
    <source>
        <dbReference type="PROSITE" id="PS51186"/>
    </source>
</evidence>
<dbReference type="PROSITE" id="PS51186">
    <property type="entry name" value="GNAT"/>
    <property type="match status" value="1"/>
</dbReference>
<name>A0ABT3G111_9BACT</name>